<dbReference type="SUPFAM" id="SSF46894">
    <property type="entry name" value="C-terminal effector domain of the bipartite response regulators"/>
    <property type="match status" value="1"/>
</dbReference>
<reference evidence="2 3" key="1">
    <citation type="submission" date="2018-02" db="EMBL/GenBank/DDBJ databases">
        <title>The draft genome of Phyllobacterium myrsinacearum DSM5892.</title>
        <authorList>
            <person name="Li L."/>
            <person name="Liu L."/>
            <person name="Zhang X."/>
            <person name="Wang T."/>
        </authorList>
    </citation>
    <scope>NUCLEOTIDE SEQUENCE [LARGE SCALE GENOMIC DNA]</scope>
    <source>
        <strain evidence="2 3">DSM 5892</strain>
    </source>
</reference>
<dbReference type="SUPFAM" id="SSF52172">
    <property type="entry name" value="CheY-like"/>
    <property type="match status" value="1"/>
</dbReference>
<dbReference type="Proteomes" id="UP000238563">
    <property type="component" value="Unassembled WGS sequence"/>
</dbReference>
<dbReference type="Pfam" id="PF00196">
    <property type="entry name" value="GerE"/>
    <property type="match status" value="1"/>
</dbReference>
<protein>
    <recommendedName>
        <fullName evidence="1">HTH luxR-type domain-containing protein</fullName>
    </recommendedName>
</protein>
<dbReference type="InterPro" id="IPR011006">
    <property type="entry name" value="CheY-like_superfamily"/>
</dbReference>
<dbReference type="PROSITE" id="PS50043">
    <property type="entry name" value="HTH_LUXR_2"/>
    <property type="match status" value="1"/>
</dbReference>
<name>A0A2S9JFX6_9HYPH</name>
<dbReference type="GO" id="GO:0003677">
    <property type="term" value="F:DNA binding"/>
    <property type="evidence" value="ECO:0007669"/>
    <property type="project" value="InterPro"/>
</dbReference>
<comment type="caution">
    <text evidence="2">The sequence shown here is derived from an EMBL/GenBank/DDBJ whole genome shotgun (WGS) entry which is preliminary data.</text>
</comment>
<dbReference type="AlphaFoldDB" id="A0A2S9JFX6"/>
<organism evidence="2 3">
    <name type="scientific">Phyllobacterium myrsinacearum</name>
    <dbReference type="NCBI Taxonomy" id="28101"/>
    <lineage>
        <taxon>Bacteria</taxon>
        <taxon>Pseudomonadati</taxon>
        <taxon>Pseudomonadota</taxon>
        <taxon>Alphaproteobacteria</taxon>
        <taxon>Hyphomicrobiales</taxon>
        <taxon>Phyllobacteriaceae</taxon>
        <taxon>Phyllobacterium</taxon>
    </lineage>
</organism>
<dbReference type="PROSITE" id="PS00622">
    <property type="entry name" value="HTH_LUXR_1"/>
    <property type="match status" value="1"/>
</dbReference>
<dbReference type="CDD" id="cd06170">
    <property type="entry name" value="LuxR_C_like"/>
    <property type="match status" value="1"/>
</dbReference>
<keyword evidence="3" id="KW-1185">Reference proteome</keyword>
<dbReference type="PANTHER" id="PTHR45566:SF1">
    <property type="entry name" value="HTH-TYPE TRANSCRIPTIONAL REGULATOR YHJB-RELATED"/>
    <property type="match status" value="1"/>
</dbReference>
<evidence type="ECO:0000313" key="2">
    <source>
        <dbReference type="EMBL" id="PRD51840.1"/>
    </source>
</evidence>
<dbReference type="Gene3D" id="3.40.50.2300">
    <property type="match status" value="1"/>
</dbReference>
<dbReference type="InterPro" id="IPR051015">
    <property type="entry name" value="EvgA-like"/>
</dbReference>
<dbReference type="InterPro" id="IPR016032">
    <property type="entry name" value="Sig_transdc_resp-reg_C-effctor"/>
</dbReference>
<dbReference type="SMART" id="SM00421">
    <property type="entry name" value="HTH_LUXR"/>
    <property type="match status" value="1"/>
</dbReference>
<feature type="domain" description="HTH luxR-type" evidence="1">
    <location>
        <begin position="193"/>
        <end position="254"/>
    </location>
</feature>
<dbReference type="GO" id="GO:0006355">
    <property type="term" value="P:regulation of DNA-templated transcription"/>
    <property type="evidence" value="ECO:0007669"/>
    <property type="project" value="InterPro"/>
</dbReference>
<evidence type="ECO:0000259" key="1">
    <source>
        <dbReference type="PROSITE" id="PS50043"/>
    </source>
</evidence>
<dbReference type="EMBL" id="PVBT01000005">
    <property type="protein sequence ID" value="PRD51840.1"/>
    <property type="molecule type" value="Genomic_DNA"/>
</dbReference>
<sequence length="260" mass="28620">MRSSHAIDESVDEVIHEIVESNDNSSYTISSNENKFQKYSTSDYLLIIDRRALERECLAQALAAHHMGMKVKTCGSLQEWQTSNQNAAGLRAVLVNTGNRNLGDGDLSAEICELVEAFQRVAVVMVADNDDLTTILKALELGVQGYIPTTVGIEICMQAIELAIAGGKFVPASCVLSLRKLMGGRSDEFRHITTSFTARQSAVAEGLRRGKANKIIAYELNLCESTVKVHIRNIMKKLGATNRTEVAYKIGDMIPHESRF</sequence>
<dbReference type="PANTHER" id="PTHR45566">
    <property type="entry name" value="HTH-TYPE TRANSCRIPTIONAL REGULATOR YHJB-RELATED"/>
    <property type="match status" value="1"/>
</dbReference>
<dbReference type="PRINTS" id="PR00038">
    <property type="entry name" value="HTHLUXR"/>
</dbReference>
<dbReference type="InterPro" id="IPR000792">
    <property type="entry name" value="Tscrpt_reg_LuxR_C"/>
</dbReference>
<dbReference type="OrthoDB" id="7272316at2"/>
<gene>
    <name evidence="2" type="ORF">C5750_18060</name>
</gene>
<evidence type="ECO:0000313" key="3">
    <source>
        <dbReference type="Proteomes" id="UP000238563"/>
    </source>
</evidence>
<proteinExistence type="predicted"/>
<accession>A0A2S9JFX6</accession>